<evidence type="ECO:0000256" key="6">
    <source>
        <dbReference type="ARBA" id="ARBA00022679"/>
    </source>
</evidence>
<evidence type="ECO:0000256" key="5">
    <source>
        <dbReference type="ARBA" id="ARBA00022605"/>
    </source>
</evidence>
<feature type="modified residue" description="N6-(pyridoxal phosphate)lysine" evidence="9">
    <location>
        <position position="248"/>
    </location>
</feature>
<evidence type="ECO:0000313" key="11">
    <source>
        <dbReference type="EMBL" id="NEW43468.1"/>
    </source>
</evidence>
<dbReference type="NCBIfam" id="TIGR01141">
    <property type="entry name" value="hisC"/>
    <property type="match status" value="1"/>
</dbReference>
<keyword evidence="4 9" id="KW-0032">Aminotransferase</keyword>
<evidence type="ECO:0000256" key="2">
    <source>
        <dbReference type="ARBA" id="ARBA00007970"/>
    </source>
</evidence>
<dbReference type="InterPro" id="IPR015424">
    <property type="entry name" value="PyrdxlP-dep_Trfase"/>
</dbReference>
<protein>
    <recommendedName>
        <fullName evidence="9">Histidinol-phosphate aminotransferase</fullName>
        <ecNumber evidence="9">2.6.1.9</ecNumber>
    </recommendedName>
    <alternativeName>
        <fullName evidence="9">Imidazole acetol-phosphate transaminase</fullName>
    </alternativeName>
</protein>
<reference evidence="11 12" key="1">
    <citation type="submission" date="2020-01" db="EMBL/GenBank/DDBJ databases">
        <title>Genetics and antimicrobial susceptibilities of Nocardia species isolated from the soil; a comparison with species isolated from humans.</title>
        <authorList>
            <person name="Carrasco G."/>
            <person name="Monzon S."/>
            <person name="Sansegundo M."/>
            <person name="Garcia E."/>
            <person name="Garrido N."/>
            <person name="Medina M.J."/>
            <person name="Villalon P."/>
            <person name="Ramirez-Arocha A.C."/>
            <person name="Jimenez P."/>
            <person name="Cuesta I."/>
            <person name="Valdezate S."/>
        </authorList>
    </citation>
    <scope>NUCLEOTIDE SEQUENCE [LARGE SCALE GENOMIC DNA]</scope>
    <source>
        <strain evidence="11 12">CNM20110639</strain>
    </source>
</reference>
<comment type="pathway">
    <text evidence="9">Amino-acid biosynthesis; L-histidine biosynthesis; L-histidine from 5-phospho-alpha-D-ribose 1-diphosphate: step 7/9.</text>
</comment>
<comment type="catalytic activity">
    <reaction evidence="9">
        <text>L-histidinol phosphate + 2-oxoglutarate = 3-(imidazol-4-yl)-2-oxopropyl phosphate + L-glutamate</text>
        <dbReference type="Rhea" id="RHEA:23744"/>
        <dbReference type="ChEBI" id="CHEBI:16810"/>
        <dbReference type="ChEBI" id="CHEBI:29985"/>
        <dbReference type="ChEBI" id="CHEBI:57766"/>
        <dbReference type="ChEBI" id="CHEBI:57980"/>
        <dbReference type="EC" id="2.6.1.9"/>
    </reaction>
</comment>
<dbReference type="PANTHER" id="PTHR42885">
    <property type="entry name" value="HISTIDINOL-PHOSPHATE AMINOTRANSFERASE-RELATED"/>
    <property type="match status" value="1"/>
</dbReference>
<evidence type="ECO:0000256" key="7">
    <source>
        <dbReference type="ARBA" id="ARBA00022898"/>
    </source>
</evidence>
<name>A0A6P1D054_9NOCA</name>
<dbReference type="Pfam" id="PF00155">
    <property type="entry name" value="Aminotran_1_2"/>
    <property type="match status" value="1"/>
</dbReference>
<keyword evidence="5 9" id="KW-0028">Amino-acid biosynthesis</keyword>
<evidence type="ECO:0000256" key="1">
    <source>
        <dbReference type="ARBA" id="ARBA00001933"/>
    </source>
</evidence>
<comment type="caution">
    <text evidence="11">The sequence shown here is derived from an EMBL/GenBank/DDBJ whole genome shotgun (WGS) entry which is preliminary data.</text>
</comment>
<organism evidence="11 12">
    <name type="scientific">Nocardia cyriacigeorgica</name>
    <dbReference type="NCBI Taxonomy" id="135487"/>
    <lineage>
        <taxon>Bacteria</taxon>
        <taxon>Bacillati</taxon>
        <taxon>Actinomycetota</taxon>
        <taxon>Actinomycetes</taxon>
        <taxon>Mycobacteriales</taxon>
        <taxon>Nocardiaceae</taxon>
        <taxon>Nocardia</taxon>
    </lineage>
</organism>
<dbReference type="Proteomes" id="UP000468928">
    <property type="component" value="Unassembled WGS sequence"/>
</dbReference>
<dbReference type="InterPro" id="IPR015421">
    <property type="entry name" value="PyrdxlP-dep_Trfase_major"/>
</dbReference>
<dbReference type="Gene3D" id="3.90.1150.10">
    <property type="entry name" value="Aspartate Aminotransferase, domain 1"/>
    <property type="match status" value="1"/>
</dbReference>
<proteinExistence type="inferred from homology"/>
<dbReference type="GO" id="GO:0004400">
    <property type="term" value="F:histidinol-phosphate transaminase activity"/>
    <property type="evidence" value="ECO:0007669"/>
    <property type="project" value="UniProtKB-UniRule"/>
</dbReference>
<evidence type="ECO:0000259" key="10">
    <source>
        <dbReference type="Pfam" id="PF00155"/>
    </source>
</evidence>
<dbReference type="InterPro" id="IPR004839">
    <property type="entry name" value="Aminotransferase_I/II_large"/>
</dbReference>
<dbReference type="RefSeq" id="WP_163824094.1">
    <property type="nucleotide sequence ID" value="NZ_JAAGUY010000007.1"/>
</dbReference>
<dbReference type="CDD" id="cd00609">
    <property type="entry name" value="AAT_like"/>
    <property type="match status" value="1"/>
</dbReference>
<sequence>MGSVAVGSDPVATGHVVESSSAAVTLADLPLRDSLRGHTPYGAPQPVVAVRLNTNESPYPPSVAMIDDLMASIRAVAAELHRYPDHDAVALRSDLAAYVTRQTGFGVHVDNVWAANGSVEILQQLLLAFGGHGRRALGVTPSYSMYRIAAECLGTEWMSVALGPDVSLDIERILEAVAEHRPDVVFVTTPHNPTGALLEQADIERLLRCAPGLVVVDEAYAEFATAPSAVGLIEKYPAKLVVTRTLSKALAFAGARVGYLVATAAVIDAVRLVRLPYHLSTLTQTAARVALRHTDETLARAATVLSERERVSESLRAMGFRVRDSEANFLIFGPFADAARTWQHYLEHDVLVRDVGIPQQLRVTIGSPEENDRFLDITAGLRATEAA</sequence>
<accession>A0A6P1D054</accession>
<feature type="domain" description="Aminotransferase class I/classII large" evidence="10">
    <location>
        <begin position="50"/>
        <end position="376"/>
    </location>
</feature>
<keyword evidence="6 9" id="KW-0808">Transferase</keyword>
<comment type="subunit">
    <text evidence="3 9">Homodimer.</text>
</comment>
<evidence type="ECO:0000256" key="9">
    <source>
        <dbReference type="HAMAP-Rule" id="MF_01023"/>
    </source>
</evidence>
<keyword evidence="7 9" id="KW-0663">Pyridoxal phosphate</keyword>
<evidence type="ECO:0000256" key="8">
    <source>
        <dbReference type="ARBA" id="ARBA00023102"/>
    </source>
</evidence>
<evidence type="ECO:0000313" key="12">
    <source>
        <dbReference type="Proteomes" id="UP000468928"/>
    </source>
</evidence>
<dbReference type="HAMAP" id="MF_01023">
    <property type="entry name" value="HisC_aminotrans_2"/>
    <property type="match status" value="1"/>
</dbReference>
<comment type="similarity">
    <text evidence="2 9">Belongs to the class-II pyridoxal-phosphate-dependent aminotransferase family. Histidinol-phosphate aminotransferase subfamily.</text>
</comment>
<dbReference type="AlphaFoldDB" id="A0A6P1D054"/>
<gene>
    <name evidence="9" type="primary">hisC</name>
    <name evidence="11" type="ORF">GV789_03220</name>
</gene>
<dbReference type="UniPathway" id="UPA00031">
    <property type="reaction ID" value="UER00012"/>
</dbReference>
<dbReference type="EMBL" id="JAAGUZ010000006">
    <property type="protein sequence ID" value="NEW43468.1"/>
    <property type="molecule type" value="Genomic_DNA"/>
</dbReference>
<comment type="cofactor">
    <cofactor evidence="1 9">
        <name>pyridoxal 5'-phosphate</name>
        <dbReference type="ChEBI" id="CHEBI:597326"/>
    </cofactor>
</comment>
<dbReference type="Gene3D" id="3.40.640.10">
    <property type="entry name" value="Type I PLP-dependent aspartate aminotransferase-like (Major domain)"/>
    <property type="match status" value="1"/>
</dbReference>
<dbReference type="InterPro" id="IPR001917">
    <property type="entry name" value="Aminotrans_II_pyridoxalP_BS"/>
</dbReference>
<dbReference type="GO" id="GO:0030170">
    <property type="term" value="F:pyridoxal phosphate binding"/>
    <property type="evidence" value="ECO:0007669"/>
    <property type="project" value="InterPro"/>
</dbReference>
<dbReference type="InterPro" id="IPR015422">
    <property type="entry name" value="PyrdxlP-dep_Trfase_small"/>
</dbReference>
<evidence type="ECO:0000256" key="3">
    <source>
        <dbReference type="ARBA" id="ARBA00011738"/>
    </source>
</evidence>
<dbReference type="PROSITE" id="PS00599">
    <property type="entry name" value="AA_TRANSFER_CLASS_2"/>
    <property type="match status" value="1"/>
</dbReference>
<evidence type="ECO:0000256" key="4">
    <source>
        <dbReference type="ARBA" id="ARBA00022576"/>
    </source>
</evidence>
<dbReference type="NCBIfam" id="NF002877">
    <property type="entry name" value="PRK03317.1"/>
    <property type="match status" value="1"/>
</dbReference>
<keyword evidence="8 9" id="KW-0368">Histidine biosynthesis</keyword>
<dbReference type="InterPro" id="IPR005861">
    <property type="entry name" value="HisP_aminotrans"/>
</dbReference>
<dbReference type="SUPFAM" id="SSF53383">
    <property type="entry name" value="PLP-dependent transferases"/>
    <property type="match status" value="1"/>
</dbReference>
<dbReference type="EC" id="2.6.1.9" evidence="9"/>
<dbReference type="PANTHER" id="PTHR42885:SF2">
    <property type="entry name" value="HISTIDINOL-PHOSPHATE AMINOTRANSFERASE"/>
    <property type="match status" value="1"/>
</dbReference>
<dbReference type="GO" id="GO:0000105">
    <property type="term" value="P:L-histidine biosynthetic process"/>
    <property type="evidence" value="ECO:0007669"/>
    <property type="project" value="UniProtKB-UniRule"/>
</dbReference>